<feature type="transmembrane region" description="Helical" evidence="8">
    <location>
        <begin position="302"/>
        <end position="327"/>
    </location>
</feature>
<evidence type="ECO:0000256" key="7">
    <source>
        <dbReference type="ARBA" id="ARBA00023136"/>
    </source>
</evidence>
<evidence type="ECO:0000256" key="4">
    <source>
        <dbReference type="ARBA" id="ARBA00022519"/>
    </source>
</evidence>
<dbReference type="GO" id="GO:0005886">
    <property type="term" value="C:plasma membrane"/>
    <property type="evidence" value="ECO:0007669"/>
    <property type="project" value="UniProtKB-SubCell"/>
</dbReference>
<organism evidence="10 11">
    <name type="scientific">Phocoenobacter skyensis</name>
    <dbReference type="NCBI Taxonomy" id="97481"/>
    <lineage>
        <taxon>Bacteria</taxon>
        <taxon>Pseudomonadati</taxon>
        <taxon>Pseudomonadota</taxon>
        <taxon>Gammaproteobacteria</taxon>
        <taxon>Pasteurellales</taxon>
        <taxon>Pasteurellaceae</taxon>
        <taxon>Phocoenobacter</taxon>
    </lineage>
</organism>
<keyword evidence="5 8" id="KW-0812">Transmembrane</keyword>
<keyword evidence="7 8" id="KW-0472">Membrane</keyword>
<feature type="transmembrane region" description="Helical" evidence="8">
    <location>
        <begin position="416"/>
        <end position="435"/>
    </location>
</feature>
<evidence type="ECO:0000313" key="11">
    <source>
        <dbReference type="Proteomes" id="UP000198883"/>
    </source>
</evidence>
<evidence type="ECO:0000313" key="10">
    <source>
        <dbReference type="EMBL" id="SEM13951.1"/>
    </source>
</evidence>
<feature type="transmembrane region" description="Helical" evidence="8">
    <location>
        <begin position="57"/>
        <end position="77"/>
    </location>
</feature>
<dbReference type="Proteomes" id="UP000198883">
    <property type="component" value="Unassembled WGS sequence"/>
</dbReference>
<dbReference type="SUPFAM" id="SSF103473">
    <property type="entry name" value="MFS general substrate transporter"/>
    <property type="match status" value="1"/>
</dbReference>
<feature type="transmembrane region" description="Helical" evidence="8">
    <location>
        <begin position="347"/>
        <end position="368"/>
    </location>
</feature>
<dbReference type="RefSeq" id="WP_090921077.1">
    <property type="nucleotide sequence ID" value="NZ_CP016180.1"/>
</dbReference>
<feature type="transmembrane region" description="Helical" evidence="8">
    <location>
        <begin position="270"/>
        <end position="293"/>
    </location>
</feature>
<dbReference type="InterPro" id="IPR000576">
    <property type="entry name" value="LacY/RafB_perm_fam"/>
</dbReference>
<keyword evidence="4" id="KW-0997">Cell inner membrane</keyword>
<dbReference type="PRINTS" id="PR00174">
    <property type="entry name" value="LACYSMPORT"/>
</dbReference>
<evidence type="ECO:0000313" key="12">
    <source>
        <dbReference type="Proteomes" id="UP001224812"/>
    </source>
</evidence>
<keyword evidence="2" id="KW-0813">Transport</keyword>
<dbReference type="AlphaFoldDB" id="A0A1H7VXI5"/>
<protein>
    <submittedName>
        <fullName evidence="9 10">MFS transporter</fullName>
    </submittedName>
</protein>
<dbReference type="OrthoDB" id="7065110at2"/>
<dbReference type="Proteomes" id="UP001224812">
    <property type="component" value="Unassembled WGS sequence"/>
</dbReference>
<keyword evidence="6 8" id="KW-1133">Transmembrane helix</keyword>
<evidence type="ECO:0000256" key="2">
    <source>
        <dbReference type="ARBA" id="ARBA00022448"/>
    </source>
</evidence>
<dbReference type="PANTHER" id="PTHR23522">
    <property type="entry name" value="BLL5896 PROTEIN"/>
    <property type="match status" value="1"/>
</dbReference>
<comment type="subcellular location">
    <subcellularLocation>
        <location evidence="1">Cell inner membrane</location>
        <topology evidence="1">Multi-pass membrane protein</topology>
    </subcellularLocation>
</comment>
<reference evidence="11" key="2">
    <citation type="submission" date="2016-10" db="EMBL/GenBank/DDBJ databases">
        <authorList>
            <person name="Varghese N."/>
            <person name="Submissions S."/>
        </authorList>
    </citation>
    <scope>NUCLEOTIDE SEQUENCE [LARGE SCALE GENOMIC DNA]</scope>
    <source>
        <strain evidence="11">DSM 24204</strain>
    </source>
</reference>
<keyword evidence="3" id="KW-1003">Cell membrane</keyword>
<evidence type="ECO:0000256" key="3">
    <source>
        <dbReference type="ARBA" id="ARBA00022475"/>
    </source>
</evidence>
<feature type="transmembrane region" description="Helical" evidence="8">
    <location>
        <begin position="20"/>
        <end position="45"/>
    </location>
</feature>
<proteinExistence type="predicted"/>
<reference evidence="9 12" key="3">
    <citation type="journal article" date="2023" name="Front. Microbiol.">
        <title>Phylogeography and host specificity of Pasteurellaceae pathogenic to sea-farmed fish in the north-east Atlantic.</title>
        <authorList>
            <person name="Gulla S."/>
            <person name="Colquhoun D.J."/>
            <person name="Olsen A.B."/>
            <person name="Spilsberg B."/>
            <person name="Lagesen K."/>
            <person name="Aakesson C.P."/>
            <person name="Strom S."/>
            <person name="Manji F."/>
            <person name="Birkbeck T.H."/>
            <person name="Nilsen H.K."/>
        </authorList>
    </citation>
    <scope>NUCLEOTIDE SEQUENCE [LARGE SCALE GENOMIC DNA]</scope>
    <source>
        <strain evidence="9 12">VIO11850</strain>
    </source>
</reference>
<dbReference type="PANTHER" id="PTHR23522:SF10">
    <property type="entry name" value="3-PHENYLPROPIONIC ACID TRANSPORTER-RELATED"/>
    <property type="match status" value="1"/>
</dbReference>
<dbReference type="Pfam" id="PF01306">
    <property type="entry name" value="LacY_symp"/>
    <property type="match status" value="1"/>
</dbReference>
<dbReference type="NCBIfam" id="NF007077">
    <property type="entry name" value="PRK09528.1"/>
    <property type="match status" value="1"/>
</dbReference>
<evidence type="ECO:0000256" key="5">
    <source>
        <dbReference type="ARBA" id="ARBA00022692"/>
    </source>
</evidence>
<feature type="transmembrane region" description="Helical" evidence="8">
    <location>
        <begin position="232"/>
        <end position="250"/>
    </location>
</feature>
<dbReference type="EMBL" id="FOBN01000006">
    <property type="protein sequence ID" value="SEM13951.1"/>
    <property type="molecule type" value="Genomic_DNA"/>
</dbReference>
<dbReference type="NCBIfam" id="TIGR00882">
    <property type="entry name" value="2A0105"/>
    <property type="match status" value="1"/>
</dbReference>
<feature type="transmembrane region" description="Helical" evidence="8">
    <location>
        <begin position="86"/>
        <end position="107"/>
    </location>
</feature>
<dbReference type="EMBL" id="JASAVS010000005">
    <property type="protein sequence ID" value="MDP8085000.1"/>
    <property type="molecule type" value="Genomic_DNA"/>
</dbReference>
<feature type="transmembrane region" description="Helical" evidence="8">
    <location>
        <begin position="156"/>
        <end position="174"/>
    </location>
</feature>
<dbReference type="GO" id="GO:0015528">
    <property type="term" value="F:lactose:proton symporter activity"/>
    <property type="evidence" value="ECO:0007669"/>
    <property type="project" value="TreeGrafter"/>
</dbReference>
<dbReference type="GO" id="GO:0030395">
    <property type="term" value="F:lactose binding"/>
    <property type="evidence" value="ECO:0007669"/>
    <property type="project" value="TreeGrafter"/>
</dbReference>
<accession>A0A1H7VXI5</accession>
<feature type="transmembrane region" description="Helical" evidence="8">
    <location>
        <begin position="113"/>
        <end position="135"/>
    </location>
</feature>
<evidence type="ECO:0000313" key="9">
    <source>
        <dbReference type="EMBL" id="MDP8085000.1"/>
    </source>
</evidence>
<name>A0A1H7VXI5_9PAST</name>
<keyword evidence="12" id="KW-1185">Reference proteome</keyword>
<dbReference type="InterPro" id="IPR036259">
    <property type="entry name" value="MFS_trans_sf"/>
</dbReference>
<dbReference type="STRING" id="97481.SAMN05444853_10627"/>
<evidence type="ECO:0000256" key="6">
    <source>
        <dbReference type="ARBA" id="ARBA00022989"/>
    </source>
</evidence>
<feature type="transmembrane region" description="Helical" evidence="8">
    <location>
        <begin position="180"/>
        <end position="198"/>
    </location>
</feature>
<evidence type="ECO:0000256" key="8">
    <source>
        <dbReference type="SAM" id="Phobius"/>
    </source>
</evidence>
<reference evidence="10" key="1">
    <citation type="submission" date="2016-10" db="EMBL/GenBank/DDBJ databases">
        <authorList>
            <person name="de Groot N.N."/>
        </authorList>
    </citation>
    <scope>NUCLEOTIDE SEQUENCE [LARGE SCALE GENOMIC DNA]</scope>
    <source>
        <strain evidence="10">DSM 24204</strain>
    </source>
</reference>
<dbReference type="Gene3D" id="1.20.1250.20">
    <property type="entry name" value="MFS general substrate transporter like domains"/>
    <property type="match status" value="3"/>
</dbReference>
<evidence type="ECO:0000256" key="1">
    <source>
        <dbReference type="ARBA" id="ARBA00004429"/>
    </source>
</evidence>
<dbReference type="GeneID" id="83543585"/>
<sequence>MSETTSFYSDSHYYFSNRNYWVSSAYFFTFFFIMATCFPFLGVWLGDINGLSGEETGLVFSSMAFAGICFQPIFGYLTDKLGIKKYILWILAITLIFYGPFFIYVFAPLLKQNVWLGALSGGVYMGFVFSSGAPASEAYIERISRLNRFEYGRARMFGMFGWAICASIAGVLYGKDPNSVFWLGSGGAVVLLILVAIMKPENRTSSVLAQLGENKNPISIKQALALLKRPQFWALIAYIVGVACTYDIFDQQFGNFFNTFFDTKEKGIEVFGYVTTLGEMLNAMIMFFVPVIINKYTGAKNALLIAGTIMSIRITGSAFATEAWHVVLLKTLHMFEVPFYLVGSFKYIANVFEVHFSATVYLVACQFVKQVTTLFESPIVGKLYDLNGTEYTIAHGIERAAHTANAVARYGYQETYLILGGIAFGFTALSLFTLTNKKLNY</sequence>
<gene>
    <name evidence="9" type="ORF">QJT92_03515</name>
    <name evidence="10" type="ORF">SAMN05444853_10627</name>
</gene>